<comment type="caution">
    <text evidence="2">The sequence shown here is derived from an EMBL/GenBank/DDBJ whole genome shotgun (WGS) entry which is preliminary data.</text>
</comment>
<accession>A0A3M7P631</accession>
<feature type="compositionally biased region" description="Polar residues" evidence="1">
    <location>
        <begin position="1"/>
        <end position="17"/>
    </location>
</feature>
<proteinExistence type="predicted"/>
<evidence type="ECO:0000256" key="1">
    <source>
        <dbReference type="SAM" id="MobiDB-lite"/>
    </source>
</evidence>
<organism evidence="2 3">
    <name type="scientific">Brachionus plicatilis</name>
    <name type="common">Marine rotifer</name>
    <name type="synonym">Brachionus muelleri</name>
    <dbReference type="NCBI Taxonomy" id="10195"/>
    <lineage>
        <taxon>Eukaryota</taxon>
        <taxon>Metazoa</taxon>
        <taxon>Spiralia</taxon>
        <taxon>Gnathifera</taxon>
        <taxon>Rotifera</taxon>
        <taxon>Eurotatoria</taxon>
        <taxon>Monogononta</taxon>
        <taxon>Pseudotrocha</taxon>
        <taxon>Ploima</taxon>
        <taxon>Brachionidae</taxon>
        <taxon>Brachionus</taxon>
    </lineage>
</organism>
<protein>
    <submittedName>
        <fullName evidence="2">Zinc transporter 8</fullName>
    </submittedName>
</protein>
<gene>
    <name evidence="2" type="ORF">BpHYR1_013627</name>
</gene>
<dbReference type="EMBL" id="REGN01013231">
    <property type="protein sequence ID" value="RMZ94197.1"/>
    <property type="molecule type" value="Genomic_DNA"/>
</dbReference>
<reference evidence="2 3" key="1">
    <citation type="journal article" date="2018" name="Sci. Rep.">
        <title>Genomic signatures of local adaptation to the degree of environmental predictability in rotifers.</title>
        <authorList>
            <person name="Franch-Gras L."/>
            <person name="Hahn C."/>
            <person name="Garcia-Roger E.M."/>
            <person name="Carmona M.J."/>
            <person name="Serra M."/>
            <person name="Gomez A."/>
        </authorList>
    </citation>
    <scope>NUCLEOTIDE SEQUENCE [LARGE SCALE GENOMIC DNA]</scope>
    <source>
        <strain evidence="2">HYR1</strain>
    </source>
</reference>
<name>A0A3M7P631_BRAPC</name>
<keyword evidence="3" id="KW-1185">Reference proteome</keyword>
<dbReference type="Proteomes" id="UP000276133">
    <property type="component" value="Unassembled WGS sequence"/>
</dbReference>
<evidence type="ECO:0000313" key="2">
    <source>
        <dbReference type="EMBL" id="RMZ94197.1"/>
    </source>
</evidence>
<dbReference type="AlphaFoldDB" id="A0A3M7P631"/>
<feature type="region of interest" description="Disordered" evidence="1">
    <location>
        <begin position="1"/>
        <end position="24"/>
    </location>
</feature>
<evidence type="ECO:0000313" key="3">
    <source>
        <dbReference type="Proteomes" id="UP000276133"/>
    </source>
</evidence>
<sequence length="75" mass="8657">MKETRIPNTALQWTPQGQCKPGRPELTWMSTIMKELNEMGMTLGEGRNNRKKKPNDLLTVNKANCWIEEKIGEKI</sequence>